<evidence type="ECO:0000256" key="1">
    <source>
        <dbReference type="ARBA" id="ARBA00009313"/>
    </source>
</evidence>
<dbReference type="OrthoDB" id="273141at2759"/>
<comment type="caution">
    <text evidence="4">The sequence shown here is derived from an EMBL/GenBank/DDBJ whole genome shotgun (WGS) entry which is preliminary data.</text>
</comment>
<protein>
    <recommendedName>
        <fullName evidence="3">NF-kappa-B-activating protein C-terminal domain-containing protein</fullName>
    </recommendedName>
</protein>
<dbReference type="AlphaFoldDB" id="A0A2U1PY77"/>
<evidence type="ECO:0000259" key="3">
    <source>
        <dbReference type="Pfam" id="PF06047"/>
    </source>
</evidence>
<sequence length="409" mass="45293">MDEPTQGFAANELLCKIEDNDIRHFNDRYACIYPSSSRSVNHRFIAIPVPLAGRPCPSSPIHGSTSERLNQQLAIPQDLGNKCQPLDSWLIKAGSTYLSKDRSRHNNNCACFAEAANNSRSMCKCIDKGAEGWYLGPLPEVHCSGSGNGHRSGQGCYGSRTQRRRVRSMENEGFVKKCRNAVTQLVHGLETKGVRHNPSLSIHNNGGKVPTPATYYYINPIIPQLEQYRASFGKNSGSENDAKGKVSVDDAEKPVSESELLAIKEMIESRKKVAVSEDDELVGPKPLPRAEGHISYGGALRPGEGKRIPRRGEVGLSADEISRYENLGYVMSGSRHQRMNAIRIRKENQVYSAEDKRALAMFNYEEKPKRDQKVMSDLQRLVQRHIGEETGPSHDPFGGSGKATEDLDA</sequence>
<proteinExistence type="inferred from homology"/>
<dbReference type="STRING" id="35608.A0A2U1PY77"/>
<dbReference type="GO" id="GO:0003682">
    <property type="term" value="F:chromatin binding"/>
    <property type="evidence" value="ECO:0007669"/>
    <property type="project" value="InterPro"/>
</dbReference>
<dbReference type="EMBL" id="PKPP01000612">
    <property type="protein sequence ID" value="PWA90653.1"/>
    <property type="molecule type" value="Genomic_DNA"/>
</dbReference>
<dbReference type="GO" id="GO:0005634">
    <property type="term" value="C:nucleus"/>
    <property type="evidence" value="ECO:0007669"/>
    <property type="project" value="TreeGrafter"/>
</dbReference>
<dbReference type="InterPro" id="IPR040466">
    <property type="entry name" value="NKAP"/>
</dbReference>
<feature type="region of interest" description="Disordered" evidence="2">
    <location>
        <begin position="282"/>
        <end position="310"/>
    </location>
</feature>
<organism evidence="4 5">
    <name type="scientific">Artemisia annua</name>
    <name type="common">Sweet wormwood</name>
    <dbReference type="NCBI Taxonomy" id="35608"/>
    <lineage>
        <taxon>Eukaryota</taxon>
        <taxon>Viridiplantae</taxon>
        <taxon>Streptophyta</taxon>
        <taxon>Embryophyta</taxon>
        <taxon>Tracheophyta</taxon>
        <taxon>Spermatophyta</taxon>
        <taxon>Magnoliopsida</taxon>
        <taxon>eudicotyledons</taxon>
        <taxon>Gunneridae</taxon>
        <taxon>Pentapetalae</taxon>
        <taxon>asterids</taxon>
        <taxon>campanulids</taxon>
        <taxon>Asterales</taxon>
        <taxon>Asteraceae</taxon>
        <taxon>Asteroideae</taxon>
        <taxon>Anthemideae</taxon>
        <taxon>Artemisiinae</taxon>
        <taxon>Artemisia</taxon>
    </lineage>
</organism>
<comment type="similarity">
    <text evidence="1">Belongs to the NKAP family.</text>
</comment>
<dbReference type="Proteomes" id="UP000245207">
    <property type="component" value="Unassembled WGS sequence"/>
</dbReference>
<keyword evidence="5" id="KW-1185">Reference proteome</keyword>
<evidence type="ECO:0000313" key="4">
    <source>
        <dbReference type="EMBL" id="PWA90653.1"/>
    </source>
</evidence>
<name>A0A2U1PY77_ARTAN</name>
<feature type="domain" description="NF-kappa-B-activating protein C-terminal" evidence="3">
    <location>
        <begin position="304"/>
        <end position="383"/>
    </location>
</feature>
<dbReference type="Pfam" id="PF06047">
    <property type="entry name" value="Nkap_C"/>
    <property type="match status" value="1"/>
</dbReference>
<dbReference type="PANTHER" id="PTHR13087">
    <property type="entry name" value="NF-KAPPA B ACTIVATING PROTEIN"/>
    <property type="match status" value="1"/>
</dbReference>
<reference evidence="4 5" key="1">
    <citation type="journal article" date="2018" name="Mol. Plant">
        <title>The genome of Artemisia annua provides insight into the evolution of Asteraceae family and artemisinin biosynthesis.</title>
        <authorList>
            <person name="Shen Q."/>
            <person name="Zhang L."/>
            <person name="Liao Z."/>
            <person name="Wang S."/>
            <person name="Yan T."/>
            <person name="Shi P."/>
            <person name="Liu M."/>
            <person name="Fu X."/>
            <person name="Pan Q."/>
            <person name="Wang Y."/>
            <person name="Lv Z."/>
            <person name="Lu X."/>
            <person name="Zhang F."/>
            <person name="Jiang W."/>
            <person name="Ma Y."/>
            <person name="Chen M."/>
            <person name="Hao X."/>
            <person name="Li L."/>
            <person name="Tang Y."/>
            <person name="Lv G."/>
            <person name="Zhou Y."/>
            <person name="Sun X."/>
            <person name="Brodelius P.E."/>
            <person name="Rose J.K.C."/>
            <person name="Tang K."/>
        </authorList>
    </citation>
    <scope>NUCLEOTIDE SEQUENCE [LARGE SCALE GENOMIC DNA]</scope>
    <source>
        <strain evidence="5">cv. Huhao1</strain>
        <tissue evidence="4">Leaf</tissue>
    </source>
</reference>
<feature type="region of interest" description="Disordered" evidence="2">
    <location>
        <begin position="383"/>
        <end position="409"/>
    </location>
</feature>
<dbReference type="PANTHER" id="PTHR13087:SF0">
    <property type="entry name" value="NFKB ACTIVATING PROTEIN LIKE"/>
    <property type="match status" value="1"/>
</dbReference>
<accession>A0A2U1PY77</accession>
<dbReference type="InterPro" id="IPR009269">
    <property type="entry name" value="NKAP_C"/>
</dbReference>
<evidence type="ECO:0000256" key="2">
    <source>
        <dbReference type="SAM" id="MobiDB-lite"/>
    </source>
</evidence>
<gene>
    <name evidence="4" type="ORF">CTI12_AA096840</name>
</gene>
<evidence type="ECO:0000313" key="5">
    <source>
        <dbReference type="Proteomes" id="UP000245207"/>
    </source>
</evidence>
<dbReference type="GO" id="GO:0010468">
    <property type="term" value="P:regulation of gene expression"/>
    <property type="evidence" value="ECO:0007669"/>
    <property type="project" value="TreeGrafter"/>
</dbReference>